<evidence type="ECO:0000256" key="6">
    <source>
        <dbReference type="ARBA" id="ARBA00022989"/>
    </source>
</evidence>
<organism evidence="11 12">
    <name type="scientific">[Clostridium] citroniae WAL-19142</name>
    <dbReference type="NCBI Taxonomy" id="742734"/>
    <lineage>
        <taxon>Bacteria</taxon>
        <taxon>Bacillati</taxon>
        <taxon>Bacillota</taxon>
        <taxon>Clostridia</taxon>
        <taxon>Lachnospirales</taxon>
        <taxon>Lachnospiraceae</taxon>
        <taxon>Enterocloster</taxon>
    </lineage>
</organism>
<evidence type="ECO:0000259" key="10">
    <source>
        <dbReference type="Pfam" id="PF04290"/>
    </source>
</evidence>
<dbReference type="Proteomes" id="UP000037392">
    <property type="component" value="Unassembled WGS sequence"/>
</dbReference>
<evidence type="ECO:0000256" key="9">
    <source>
        <dbReference type="SAM" id="Phobius"/>
    </source>
</evidence>
<sequence length="162" mass="17780">MKKFFEILNKAELAITMTCVVGFTSVLMLGAAVRLTGHPLNWCNDVALLMLAWTTFLGGDVAFRAGRMVNVDILIGKLPVALQKAVALIVYAVLLVMMFVMVRQGLQLCANVGKRTLEGIPFLSYVWVAASIPVGFSLMFITAVKRLYDLMKTTDSTVISKM</sequence>
<dbReference type="PANTHER" id="PTHR35011">
    <property type="entry name" value="2,3-DIKETO-L-GULONATE TRAP TRANSPORTER SMALL PERMEASE PROTEIN YIAM"/>
    <property type="match status" value="1"/>
</dbReference>
<dbReference type="OrthoDB" id="9814265at2"/>
<dbReference type="PATRIC" id="fig|742734.4.peg.1128"/>
<protein>
    <recommendedName>
        <fullName evidence="10">Tripartite ATP-independent periplasmic transporters DctQ component domain-containing protein</fullName>
    </recommendedName>
</protein>
<feature type="domain" description="Tripartite ATP-independent periplasmic transporters DctQ component" evidence="10">
    <location>
        <begin position="28"/>
        <end position="152"/>
    </location>
</feature>
<evidence type="ECO:0000313" key="12">
    <source>
        <dbReference type="Proteomes" id="UP000037392"/>
    </source>
</evidence>
<feature type="transmembrane region" description="Helical" evidence="9">
    <location>
        <begin position="85"/>
        <end position="102"/>
    </location>
</feature>
<reference evidence="11 12" key="1">
    <citation type="submission" date="2011-04" db="EMBL/GenBank/DDBJ databases">
        <title>The Genome Sequence of Clostridium citroniae WAL-19142.</title>
        <authorList>
            <consortium name="The Broad Institute Genome Sequencing Platform"/>
            <person name="Earl A."/>
            <person name="Ward D."/>
            <person name="Feldgarden M."/>
            <person name="Gevers D."/>
            <person name="Warren Y.A."/>
            <person name="Tyrrell K.L."/>
            <person name="Citron D.M."/>
            <person name="Goldstein E.J."/>
            <person name="Daigneault M."/>
            <person name="Allen-Vercoe E."/>
            <person name="Young S.K."/>
            <person name="Zeng Q."/>
            <person name="Gargeya S."/>
            <person name="Fitzgerald M."/>
            <person name="Haas B."/>
            <person name="Abouelleil A."/>
            <person name="Alvarado L."/>
            <person name="Arachchi H.M."/>
            <person name="Berlin A."/>
            <person name="Brown A."/>
            <person name="Chapman S.B."/>
            <person name="Chen Z."/>
            <person name="Dunbar C."/>
            <person name="Freedman E."/>
            <person name="Gearin G."/>
            <person name="Gellesch M."/>
            <person name="Goldberg J."/>
            <person name="Griggs A."/>
            <person name="Gujja S."/>
            <person name="Heilman E.R."/>
            <person name="Heiman D."/>
            <person name="Howarth C."/>
            <person name="Larson L."/>
            <person name="Lui A."/>
            <person name="MacDonald P.J."/>
            <person name="Mehta T."/>
            <person name="Montmayeur A."/>
            <person name="Murphy C."/>
            <person name="Neiman D."/>
            <person name="Pearson M."/>
            <person name="Priest M."/>
            <person name="Roberts A."/>
            <person name="Saif S."/>
            <person name="Shea T."/>
            <person name="Shenoy N."/>
            <person name="Sisk P."/>
            <person name="Stolte C."/>
            <person name="Sykes S."/>
            <person name="White J."/>
            <person name="Yandava C."/>
            <person name="Wortman J."/>
            <person name="Nusbaum C."/>
            <person name="Birren B."/>
        </authorList>
    </citation>
    <scope>NUCLEOTIDE SEQUENCE [LARGE SCALE GENOMIC DNA]</scope>
    <source>
        <strain evidence="11 12">WAL-19142</strain>
    </source>
</reference>
<dbReference type="InterPro" id="IPR055348">
    <property type="entry name" value="DctQ"/>
</dbReference>
<dbReference type="GO" id="GO:0015740">
    <property type="term" value="P:C4-dicarboxylate transport"/>
    <property type="evidence" value="ECO:0007669"/>
    <property type="project" value="TreeGrafter"/>
</dbReference>
<dbReference type="AlphaFoldDB" id="A0A0J9F4V5"/>
<comment type="similarity">
    <text evidence="8">Belongs to the TRAP transporter small permease family.</text>
</comment>
<keyword evidence="5 9" id="KW-0812">Transmembrane</keyword>
<name>A0A0J9F4V5_9FIRM</name>
<keyword evidence="3" id="KW-1003">Cell membrane</keyword>
<feature type="transmembrane region" description="Helical" evidence="9">
    <location>
        <begin position="46"/>
        <end position="65"/>
    </location>
</feature>
<evidence type="ECO:0000256" key="4">
    <source>
        <dbReference type="ARBA" id="ARBA00022519"/>
    </source>
</evidence>
<accession>A0A0J9F4V5</accession>
<evidence type="ECO:0000256" key="3">
    <source>
        <dbReference type="ARBA" id="ARBA00022475"/>
    </source>
</evidence>
<evidence type="ECO:0000256" key="7">
    <source>
        <dbReference type="ARBA" id="ARBA00023136"/>
    </source>
</evidence>
<dbReference type="PANTHER" id="PTHR35011:SF2">
    <property type="entry name" value="2,3-DIKETO-L-GULONATE TRAP TRANSPORTER SMALL PERMEASE PROTEIN YIAM"/>
    <property type="match status" value="1"/>
</dbReference>
<evidence type="ECO:0000256" key="2">
    <source>
        <dbReference type="ARBA" id="ARBA00022448"/>
    </source>
</evidence>
<feature type="transmembrane region" description="Helical" evidence="9">
    <location>
        <begin position="122"/>
        <end position="144"/>
    </location>
</feature>
<comment type="subcellular location">
    <subcellularLocation>
        <location evidence="1">Cell inner membrane</location>
        <topology evidence="1">Multi-pass membrane protein</topology>
    </subcellularLocation>
</comment>
<evidence type="ECO:0000256" key="8">
    <source>
        <dbReference type="ARBA" id="ARBA00038436"/>
    </source>
</evidence>
<feature type="transmembrane region" description="Helical" evidence="9">
    <location>
        <begin position="12"/>
        <end position="34"/>
    </location>
</feature>
<dbReference type="GeneID" id="93165420"/>
<keyword evidence="2" id="KW-0813">Transport</keyword>
<comment type="caution">
    <text evidence="11">The sequence shown here is derived from an EMBL/GenBank/DDBJ whole genome shotgun (WGS) entry which is preliminary data.</text>
</comment>
<evidence type="ECO:0000313" key="11">
    <source>
        <dbReference type="EMBL" id="KMW23270.1"/>
    </source>
</evidence>
<keyword evidence="4" id="KW-0997">Cell inner membrane</keyword>
<dbReference type="Pfam" id="PF04290">
    <property type="entry name" value="DctQ"/>
    <property type="match status" value="1"/>
</dbReference>
<keyword evidence="7 9" id="KW-0472">Membrane</keyword>
<evidence type="ECO:0000256" key="5">
    <source>
        <dbReference type="ARBA" id="ARBA00022692"/>
    </source>
</evidence>
<gene>
    <name evidence="11" type="ORF">HMPREF9470_01061</name>
</gene>
<dbReference type="GO" id="GO:0022857">
    <property type="term" value="F:transmembrane transporter activity"/>
    <property type="evidence" value="ECO:0007669"/>
    <property type="project" value="TreeGrafter"/>
</dbReference>
<dbReference type="EMBL" id="ADLK01000006">
    <property type="protein sequence ID" value="KMW23270.1"/>
    <property type="molecule type" value="Genomic_DNA"/>
</dbReference>
<evidence type="ECO:0000256" key="1">
    <source>
        <dbReference type="ARBA" id="ARBA00004429"/>
    </source>
</evidence>
<dbReference type="GO" id="GO:0005886">
    <property type="term" value="C:plasma membrane"/>
    <property type="evidence" value="ECO:0007669"/>
    <property type="project" value="UniProtKB-SubCell"/>
</dbReference>
<proteinExistence type="inferred from homology"/>
<keyword evidence="6 9" id="KW-1133">Transmembrane helix</keyword>
<dbReference type="InterPro" id="IPR007387">
    <property type="entry name" value="TRAP_DctQ"/>
</dbReference>
<dbReference type="RefSeq" id="WP_007867353.1">
    <property type="nucleotide sequence ID" value="NZ_KQ235876.1"/>
</dbReference>